<dbReference type="EMBL" id="SEYY01003105">
    <property type="protein sequence ID" value="KAB7504467.1"/>
    <property type="molecule type" value="Genomic_DNA"/>
</dbReference>
<feature type="domain" description="Cathepsin propeptide inhibitor" evidence="8">
    <location>
        <begin position="39"/>
        <end position="94"/>
    </location>
</feature>
<keyword evidence="3" id="KW-0378">Hydrolase</keyword>
<dbReference type="PROSITE" id="PS00139">
    <property type="entry name" value="THIOL_PROTEASE_CYS"/>
    <property type="match status" value="1"/>
</dbReference>
<dbReference type="InterPro" id="IPR025661">
    <property type="entry name" value="Pept_asp_AS"/>
</dbReference>
<proteinExistence type="inferred from homology"/>
<feature type="non-terminal residue" evidence="9">
    <location>
        <position position="1"/>
    </location>
</feature>
<dbReference type="InterPro" id="IPR000668">
    <property type="entry name" value="Peptidase_C1A_C"/>
</dbReference>
<evidence type="ECO:0000259" key="8">
    <source>
        <dbReference type="SMART" id="SM00848"/>
    </source>
</evidence>
<evidence type="ECO:0000256" key="6">
    <source>
        <dbReference type="ARBA" id="ARBA00023157"/>
    </source>
</evidence>
<evidence type="ECO:0000259" key="7">
    <source>
        <dbReference type="SMART" id="SM00645"/>
    </source>
</evidence>
<organism evidence="9 10">
    <name type="scientific">Armadillidium nasatum</name>
    <dbReference type="NCBI Taxonomy" id="96803"/>
    <lineage>
        <taxon>Eukaryota</taxon>
        <taxon>Metazoa</taxon>
        <taxon>Ecdysozoa</taxon>
        <taxon>Arthropoda</taxon>
        <taxon>Crustacea</taxon>
        <taxon>Multicrustacea</taxon>
        <taxon>Malacostraca</taxon>
        <taxon>Eumalacostraca</taxon>
        <taxon>Peracarida</taxon>
        <taxon>Isopoda</taxon>
        <taxon>Oniscidea</taxon>
        <taxon>Crinocheta</taxon>
        <taxon>Armadillidiidae</taxon>
        <taxon>Armadillidium</taxon>
    </lineage>
</organism>
<dbReference type="PANTHER" id="PTHR12411">
    <property type="entry name" value="CYSTEINE PROTEASE FAMILY C1-RELATED"/>
    <property type="match status" value="1"/>
</dbReference>
<dbReference type="CDD" id="cd02248">
    <property type="entry name" value="Peptidase_C1A"/>
    <property type="match status" value="1"/>
</dbReference>
<dbReference type="Pfam" id="PF08246">
    <property type="entry name" value="Inhibitor_I29"/>
    <property type="match status" value="1"/>
</dbReference>
<dbReference type="GO" id="GO:0008234">
    <property type="term" value="F:cysteine-type peptidase activity"/>
    <property type="evidence" value="ECO:0007669"/>
    <property type="project" value="UniProtKB-KW"/>
</dbReference>
<comment type="caution">
    <text evidence="9">The sequence shown here is derived from an EMBL/GenBank/DDBJ whole genome shotgun (WGS) entry which is preliminary data.</text>
</comment>
<evidence type="ECO:0000256" key="2">
    <source>
        <dbReference type="ARBA" id="ARBA00022670"/>
    </source>
</evidence>
<dbReference type="SMART" id="SM00848">
    <property type="entry name" value="Inhibitor_I29"/>
    <property type="match status" value="1"/>
</dbReference>
<comment type="similarity">
    <text evidence="1">Belongs to the peptidase C1 family.</text>
</comment>
<evidence type="ECO:0000256" key="5">
    <source>
        <dbReference type="ARBA" id="ARBA00023145"/>
    </source>
</evidence>
<dbReference type="PROSITE" id="PS00639">
    <property type="entry name" value="THIOL_PROTEASE_HIS"/>
    <property type="match status" value="1"/>
</dbReference>
<dbReference type="PRINTS" id="PR00705">
    <property type="entry name" value="PAPAIN"/>
</dbReference>
<feature type="domain" description="Peptidase C1A papain C-terminal" evidence="7">
    <location>
        <begin position="123"/>
        <end position="343"/>
    </location>
</feature>
<dbReference type="OrthoDB" id="10253408at2759"/>
<dbReference type="PROSITE" id="PS00640">
    <property type="entry name" value="THIOL_PROTEASE_ASN"/>
    <property type="match status" value="1"/>
</dbReference>
<dbReference type="Gene3D" id="3.90.70.10">
    <property type="entry name" value="Cysteine proteinases"/>
    <property type="match status" value="1"/>
</dbReference>
<keyword evidence="6" id="KW-1015">Disulfide bond</keyword>
<dbReference type="InterPro" id="IPR039417">
    <property type="entry name" value="Peptidase_C1A_papain-like"/>
</dbReference>
<dbReference type="InterPro" id="IPR000169">
    <property type="entry name" value="Pept_cys_AS"/>
</dbReference>
<dbReference type="InterPro" id="IPR038765">
    <property type="entry name" value="Papain-like_cys_pep_sf"/>
</dbReference>
<keyword evidence="5" id="KW-0865">Zymogen</keyword>
<reference evidence="9 10" key="1">
    <citation type="journal article" date="2019" name="PLoS Biol.">
        <title>Sex chromosomes control vertical transmission of feminizing Wolbachia symbionts in an isopod.</title>
        <authorList>
            <person name="Becking T."/>
            <person name="Chebbi M.A."/>
            <person name="Giraud I."/>
            <person name="Moumen B."/>
            <person name="Laverre T."/>
            <person name="Caubet Y."/>
            <person name="Peccoud J."/>
            <person name="Gilbert C."/>
            <person name="Cordaux R."/>
        </authorList>
    </citation>
    <scope>NUCLEOTIDE SEQUENCE [LARGE SCALE GENOMIC DNA]</scope>
    <source>
        <strain evidence="9">ANa2</strain>
        <tissue evidence="9">Whole body excluding digestive tract and cuticle</tissue>
    </source>
</reference>
<dbReference type="Pfam" id="PF00112">
    <property type="entry name" value="Peptidase_C1"/>
    <property type="match status" value="1"/>
</dbReference>
<name>A0A5N5TE15_9CRUS</name>
<evidence type="ECO:0000313" key="9">
    <source>
        <dbReference type="EMBL" id="KAB7504467.1"/>
    </source>
</evidence>
<dbReference type="SUPFAM" id="SSF54001">
    <property type="entry name" value="Cysteine proteinases"/>
    <property type="match status" value="1"/>
</dbReference>
<dbReference type="Proteomes" id="UP000326759">
    <property type="component" value="Unassembled WGS sequence"/>
</dbReference>
<dbReference type="InterPro" id="IPR013128">
    <property type="entry name" value="Peptidase_C1A"/>
</dbReference>
<accession>A0A5N5TE15</accession>
<keyword evidence="4" id="KW-0788">Thiol protease</keyword>
<keyword evidence="2" id="KW-0645">Protease</keyword>
<dbReference type="FunFam" id="3.90.70.10:FF:000006">
    <property type="entry name" value="Cathepsin S"/>
    <property type="match status" value="1"/>
</dbReference>
<dbReference type="AlphaFoldDB" id="A0A5N5TE15"/>
<keyword evidence="10" id="KW-1185">Reference proteome</keyword>
<evidence type="ECO:0000313" key="10">
    <source>
        <dbReference type="Proteomes" id="UP000326759"/>
    </source>
</evidence>
<dbReference type="SMART" id="SM00645">
    <property type="entry name" value="Pept_C1"/>
    <property type="match status" value="1"/>
</dbReference>
<evidence type="ECO:0000256" key="1">
    <source>
        <dbReference type="ARBA" id="ARBA00008455"/>
    </source>
</evidence>
<dbReference type="InterPro" id="IPR013201">
    <property type="entry name" value="Prot_inhib_I29"/>
</dbReference>
<protein>
    <submittedName>
        <fullName evidence="9">Cathepsin L</fullName>
    </submittedName>
</protein>
<evidence type="ECO:0000256" key="4">
    <source>
        <dbReference type="ARBA" id="ARBA00022807"/>
    </source>
</evidence>
<dbReference type="InterPro" id="IPR025660">
    <property type="entry name" value="Pept_his_AS"/>
</dbReference>
<gene>
    <name evidence="9" type="primary">CATL_2</name>
    <name evidence="9" type="ORF">Anas_11318</name>
</gene>
<dbReference type="GO" id="GO:0006508">
    <property type="term" value="P:proteolysis"/>
    <property type="evidence" value="ECO:0007669"/>
    <property type="project" value="UniProtKB-KW"/>
</dbReference>
<sequence>FSIEDENHLSLVDVHCWLICFLAFCFCVPRRMGNIQSNVIKYGKNYSRIEDSLRMKSYLDHKMKVANHNQRYYEGKETFRIGVNKFSDMFPHERQHMNGIKFDTKTTVNNAVTFIPPHEDVQIPKSIDWRKSGAVTEVKNQGDCGSCWAFSVTGSLEGQHFRKTGKLVSLSEQNLVDCVSVGGIRFDCDGGDMADTFDYIKNNGGIDTEKSYPYNATTGTCHFSKQNVGATDKGHVEIKKFSEDDLLKAVATVGPVSVAIEATDLFQLYGDGVFYDPSCDSMNDRALNHAVLVVGYGTTTKSGIDYWLVKNSWGPNWGMNGYIMMSRNNGNNCGIATMASYPLV</sequence>
<evidence type="ECO:0000256" key="3">
    <source>
        <dbReference type="ARBA" id="ARBA00022801"/>
    </source>
</evidence>